<organism evidence="1 2">
    <name type="scientific">Georgfuchsia toluolica</name>
    <dbReference type="NCBI Taxonomy" id="424218"/>
    <lineage>
        <taxon>Bacteria</taxon>
        <taxon>Pseudomonadati</taxon>
        <taxon>Pseudomonadota</taxon>
        <taxon>Betaproteobacteria</taxon>
        <taxon>Nitrosomonadales</taxon>
        <taxon>Sterolibacteriaceae</taxon>
        <taxon>Georgfuchsia</taxon>
    </lineage>
</organism>
<evidence type="ECO:0000313" key="2">
    <source>
        <dbReference type="Proteomes" id="UP000742786"/>
    </source>
</evidence>
<accession>A0A916J2P5</accession>
<dbReference type="EMBL" id="CAJQUM010000001">
    <property type="protein sequence ID" value="CAG4882884.1"/>
    <property type="molecule type" value="Genomic_DNA"/>
</dbReference>
<keyword evidence="2" id="KW-1185">Reference proteome</keyword>
<comment type="caution">
    <text evidence="1">The sequence shown here is derived from an EMBL/GenBank/DDBJ whole genome shotgun (WGS) entry which is preliminary data.</text>
</comment>
<reference evidence="1" key="1">
    <citation type="submission" date="2021-04" db="EMBL/GenBank/DDBJ databases">
        <authorList>
            <person name="Hornung B."/>
        </authorList>
    </citation>
    <scope>NUCLEOTIDE SEQUENCE</scope>
    <source>
        <strain evidence="1">G5G6</strain>
    </source>
</reference>
<name>A0A916J2P5_9PROT</name>
<evidence type="ECO:0000313" key="1">
    <source>
        <dbReference type="EMBL" id="CAG4882884.1"/>
    </source>
</evidence>
<protein>
    <submittedName>
        <fullName evidence="1">Uncharacterized protein</fullName>
    </submittedName>
</protein>
<sequence length="73" mass="7903">MMDTHTYSLWEFCTTPCGDTALRVDSNEAIRATHSDGTEATRDGVANSNYLSSIIRALHPGRDNSAFQGALPS</sequence>
<proteinExistence type="predicted"/>
<gene>
    <name evidence="1" type="ORF">GTOL_10766</name>
</gene>
<dbReference type="AlphaFoldDB" id="A0A916J2P5"/>
<dbReference type="Proteomes" id="UP000742786">
    <property type="component" value="Unassembled WGS sequence"/>
</dbReference>